<evidence type="ECO:0000259" key="4">
    <source>
        <dbReference type="PROSITE" id="PS01124"/>
    </source>
</evidence>
<dbReference type="EMBL" id="CP034235">
    <property type="protein sequence ID" value="QGQ95119.1"/>
    <property type="molecule type" value="Genomic_DNA"/>
</dbReference>
<dbReference type="OrthoDB" id="9816335at2"/>
<dbReference type="PANTHER" id="PTHR43280:SF34">
    <property type="entry name" value="ARAC-FAMILY TRANSCRIPTIONAL REGULATOR"/>
    <property type="match status" value="1"/>
</dbReference>
<dbReference type="InterPro" id="IPR014710">
    <property type="entry name" value="RmlC-like_jellyroll"/>
</dbReference>
<reference evidence="6" key="1">
    <citation type="submission" date="2018-11" db="EMBL/GenBank/DDBJ databases">
        <title>Complete genome sequence of Paenibacillus sp. ML311-T8.</title>
        <authorList>
            <person name="Nam Y.-D."/>
            <person name="Kang J."/>
            <person name="Chung W.-H."/>
            <person name="Park Y.S."/>
        </authorList>
    </citation>
    <scope>NUCLEOTIDE SEQUENCE [LARGE SCALE GENOMIC DNA]</scope>
    <source>
        <strain evidence="6">ML311-T8</strain>
    </source>
</reference>
<dbReference type="KEGG" id="ppsc:EHS13_09585"/>
<evidence type="ECO:0000256" key="2">
    <source>
        <dbReference type="ARBA" id="ARBA00023125"/>
    </source>
</evidence>
<name>A0A6B8RG84_9BACL</name>
<dbReference type="Pfam" id="PF02311">
    <property type="entry name" value="AraC_binding"/>
    <property type="match status" value="1"/>
</dbReference>
<gene>
    <name evidence="5" type="ORF">EHS13_09585</name>
</gene>
<accession>A0A6B8RG84</accession>
<dbReference type="RefSeq" id="WP_155700134.1">
    <property type="nucleotide sequence ID" value="NZ_CP034235.1"/>
</dbReference>
<feature type="domain" description="HTH araC/xylS-type" evidence="4">
    <location>
        <begin position="176"/>
        <end position="278"/>
    </location>
</feature>
<dbReference type="InterPro" id="IPR009057">
    <property type="entry name" value="Homeodomain-like_sf"/>
</dbReference>
<keyword evidence="2" id="KW-0238">DNA-binding</keyword>
<protein>
    <submittedName>
        <fullName evidence="5">Helix-turn-helix domain-containing protein</fullName>
    </submittedName>
</protein>
<sequence length="286" mass="33261">MIHLKAEDLIASELEANFHFHHKLKYWTIVHNHDFYEIFMITEGTVTHIVNDIRQTLFKGDLILIRPEDVHSYERYEDQDVALLNINFHSNAISSAFRYLGEDFFAERLQRIGSLPPQVRLSVEQIQYIWRKYEQIAAIPMECAAEACSVIRGLLIYLLNEHFFPAAIPAAKPGMPEWLSILQLEMQKKENFSEGIPALYRLANKTPEHLSRTILKHLGKTPTIWINELRLQYSVHLLKHSTIDIVTIALDCGFNSLSHYYKSFQMTYYTTPGKFRSANQKLAIPQ</sequence>
<dbReference type="InterPro" id="IPR018060">
    <property type="entry name" value="HTH_AraC"/>
</dbReference>
<dbReference type="Gene3D" id="2.60.120.10">
    <property type="entry name" value="Jelly Rolls"/>
    <property type="match status" value="1"/>
</dbReference>
<dbReference type="Proteomes" id="UP000426246">
    <property type="component" value="Chromosome"/>
</dbReference>
<proteinExistence type="predicted"/>
<keyword evidence="3" id="KW-0804">Transcription</keyword>
<dbReference type="SMART" id="SM00342">
    <property type="entry name" value="HTH_ARAC"/>
    <property type="match status" value="1"/>
</dbReference>
<evidence type="ECO:0000256" key="1">
    <source>
        <dbReference type="ARBA" id="ARBA00023015"/>
    </source>
</evidence>
<dbReference type="InterPro" id="IPR037923">
    <property type="entry name" value="HTH-like"/>
</dbReference>
<evidence type="ECO:0000256" key="3">
    <source>
        <dbReference type="ARBA" id="ARBA00023163"/>
    </source>
</evidence>
<organism evidence="5 6">
    <name type="scientific">Paenibacillus psychroresistens</name>
    <dbReference type="NCBI Taxonomy" id="1778678"/>
    <lineage>
        <taxon>Bacteria</taxon>
        <taxon>Bacillati</taxon>
        <taxon>Bacillota</taxon>
        <taxon>Bacilli</taxon>
        <taxon>Bacillales</taxon>
        <taxon>Paenibacillaceae</taxon>
        <taxon>Paenibacillus</taxon>
    </lineage>
</organism>
<dbReference type="SUPFAM" id="SSF46689">
    <property type="entry name" value="Homeodomain-like"/>
    <property type="match status" value="1"/>
</dbReference>
<keyword evidence="1" id="KW-0805">Transcription regulation</keyword>
<dbReference type="PROSITE" id="PS01124">
    <property type="entry name" value="HTH_ARAC_FAMILY_2"/>
    <property type="match status" value="1"/>
</dbReference>
<dbReference type="PANTHER" id="PTHR43280">
    <property type="entry name" value="ARAC-FAMILY TRANSCRIPTIONAL REGULATOR"/>
    <property type="match status" value="1"/>
</dbReference>
<evidence type="ECO:0000313" key="6">
    <source>
        <dbReference type="Proteomes" id="UP000426246"/>
    </source>
</evidence>
<dbReference type="Gene3D" id="1.10.10.60">
    <property type="entry name" value="Homeodomain-like"/>
    <property type="match status" value="1"/>
</dbReference>
<dbReference type="Pfam" id="PF12833">
    <property type="entry name" value="HTH_18"/>
    <property type="match status" value="1"/>
</dbReference>
<dbReference type="AlphaFoldDB" id="A0A6B8RG84"/>
<dbReference type="GO" id="GO:0043565">
    <property type="term" value="F:sequence-specific DNA binding"/>
    <property type="evidence" value="ECO:0007669"/>
    <property type="project" value="InterPro"/>
</dbReference>
<evidence type="ECO:0000313" key="5">
    <source>
        <dbReference type="EMBL" id="QGQ95119.1"/>
    </source>
</evidence>
<dbReference type="InterPro" id="IPR003313">
    <property type="entry name" value="AraC-bd"/>
</dbReference>
<dbReference type="GO" id="GO:0003700">
    <property type="term" value="F:DNA-binding transcription factor activity"/>
    <property type="evidence" value="ECO:0007669"/>
    <property type="project" value="InterPro"/>
</dbReference>
<keyword evidence="6" id="KW-1185">Reference proteome</keyword>
<dbReference type="SUPFAM" id="SSF51215">
    <property type="entry name" value="Regulatory protein AraC"/>
    <property type="match status" value="1"/>
</dbReference>